<name>A0A8H3FAJ6_9LECA</name>
<evidence type="ECO:0000256" key="3">
    <source>
        <dbReference type="ARBA" id="ARBA00022989"/>
    </source>
</evidence>
<dbReference type="InterPro" id="IPR008547">
    <property type="entry name" value="DUF829_TMEM53"/>
</dbReference>
<evidence type="ECO:0000256" key="5">
    <source>
        <dbReference type="ARBA" id="ARBA00023242"/>
    </source>
</evidence>
<dbReference type="InterPro" id="IPR029058">
    <property type="entry name" value="AB_hydrolase_fold"/>
</dbReference>
<evidence type="ECO:0008006" key="9">
    <source>
        <dbReference type="Google" id="ProtNLM"/>
    </source>
</evidence>
<comment type="caution">
    <text evidence="7">The sequence shown here is derived from an EMBL/GenBank/DDBJ whole genome shotgun (WGS) entry which is preliminary data.</text>
</comment>
<protein>
    <recommendedName>
        <fullName evidence="9">Indole-diterpene biosynthesis protein PaxU</fullName>
    </recommendedName>
</protein>
<reference evidence="7" key="1">
    <citation type="submission" date="2021-03" db="EMBL/GenBank/DDBJ databases">
        <authorList>
            <person name="Tagirdzhanova G."/>
        </authorList>
    </citation>
    <scope>NUCLEOTIDE SEQUENCE</scope>
</reference>
<dbReference type="Proteomes" id="UP000664521">
    <property type="component" value="Unassembled WGS sequence"/>
</dbReference>
<dbReference type="GO" id="GO:0005640">
    <property type="term" value="C:nuclear outer membrane"/>
    <property type="evidence" value="ECO:0007669"/>
    <property type="project" value="UniProtKB-SubCell"/>
</dbReference>
<keyword evidence="5" id="KW-0539">Nucleus</keyword>
<proteinExistence type="inferred from homology"/>
<comment type="subcellular location">
    <subcellularLocation>
        <location evidence="6">Nucleus outer membrane</location>
        <topology evidence="6">Single-pass membrane protein</topology>
    </subcellularLocation>
</comment>
<evidence type="ECO:0000256" key="1">
    <source>
        <dbReference type="ARBA" id="ARBA00007387"/>
    </source>
</evidence>
<evidence type="ECO:0000256" key="2">
    <source>
        <dbReference type="ARBA" id="ARBA00022692"/>
    </source>
</evidence>
<keyword evidence="3" id="KW-1133">Transmembrane helix</keyword>
<dbReference type="SUPFAM" id="SSF53474">
    <property type="entry name" value="alpha/beta-Hydrolases"/>
    <property type="match status" value="1"/>
</dbReference>
<evidence type="ECO:0000313" key="7">
    <source>
        <dbReference type="EMBL" id="CAF9920054.1"/>
    </source>
</evidence>
<accession>A0A8H3FAJ6</accession>
<dbReference type="AlphaFoldDB" id="A0A8H3FAJ6"/>
<keyword evidence="2" id="KW-0812">Transmembrane</keyword>
<evidence type="ECO:0000313" key="8">
    <source>
        <dbReference type="Proteomes" id="UP000664521"/>
    </source>
</evidence>
<dbReference type="OrthoDB" id="77878at2759"/>
<dbReference type="EMBL" id="CAJPDS010000025">
    <property type="protein sequence ID" value="CAF9920054.1"/>
    <property type="molecule type" value="Genomic_DNA"/>
</dbReference>
<keyword evidence="8" id="KW-1185">Reference proteome</keyword>
<evidence type="ECO:0000256" key="6">
    <source>
        <dbReference type="ARBA" id="ARBA00034303"/>
    </source>
</evidence>
<gene>
    <name evidence="7" type="ORF">HETSPECPRED_004150</name>
</gene>
<organism evidence="7 8">
    <name type="scientific">Heterodermia speciosa</name>
    <dbReference type="NCBI Taxonomy" id="116794"/>
    <lineage>
        <taxon>Eukaryota</taxon>
        <taxon>Fungi</taxon>
        <taxon>Dikarya</taxon>
        <taxon>Ascomycota</taxon>
        <taxon>Pezizomycotina</taxon>
        <taxon>Lecanoromycetes</taxon>
        <taxon>OSLEUM clade</taxon>
        <taxon>Lecanoromycetidae</taxon>
        <taxon>Caliciales</taxon>
        <taxon>Physciaceae</taxon>
        <taxon>Heterodermia</taxon>
    </lineage>
</organism>
<evidence type="ECO:0000256" key="4">
    <source>
        <dbReference type="ARBA" id="ARBA00023136"/>
    </source>
</evidence>
<sequence>MTSSADFVLLGPRTSLYVPEKPIEGQLVILFTWLGASPKHIAKYIAAYQRIAPGAYILLIESPVSILISSYTQQRAAMLPAVSAVLKTLVGRSPLPHSEEKRIEEQQASRNLSLPNTTPRILLHMFSNGGANSATQFLLAVQERLREPLPLVGMLYDSCPTKGTYWRDHRAMAYSFPKAALAQAFGNIAVHIILLLQHTETAFGLEDPVSLLRRTLIDGDKISGVHRSCYLYSETDQVVAWTDIRDHAAEARREGWQVEEVMFDGSGHCAHILTDEDRYIAAVERIWHGAVDQLQTGKPPSKL</sequence>
<dbReference type="Pfam" id="PF05705">
    <property type="entry name" value="DUF829"/>
    <property type="match status" value="1"/>
</dbReference>
<dbReference type="PANTHER" id="PTHR12265:SF30">
    <property type="entry name" value="TRANSMEMBRANE PROTEIN 53"/>
    <property type="match status" value="1"/>
</dbReference>
<keyword evidence="4" id="KW-0472">Membrane</keyword>
<comment type="similarity">
    <text evidence="1">Belongs to the TMEM53 family.</text>
</comment>
<dbReference type="PANTHER" id="PTHR12265">
    <property type="entry name" value="TRANSMEMBRANE PROTEIN 53"/>
    <property type="match status" value="1"/>
</dbReference>